<dbReference type="EMBL" id="PHUJ01000003">
    <property type="protein sequence ID" value="PKB32255.1"/>
    <property type="molecule type" value="Genomic_DNA"/>
</dbReference>
<evidence type="ECO:0000313" key="3">
    <source>
        <dbReference type="Proteomes" id="UP000232453"/>
    </source>
</evidence>
<name>A0AA44US73_PSEA5</name>
<organism evidence="2 3">
    <name type="scientific">Pseudonocardia alni</name>
    <name type="common">Amycolata alni</name>
    <dbReference type="NCBI Taxonomy" id="33907"/>
    <lineage>
        <taxon>Bacteria</taxon>
        <taxon>Bacillati</taxon>
        <taxon>Actinomycetota</taxon>
        <taxon>Actinomycetes</taxon>
        <taxon>Pseudonocardiales</taxon>
        <taxon>Pseudonocardiaceae</taxon>
        <taxon>Pseudonocardia</taxon>
    </lineage>
</organism>
<evidence type="ECO:0000259" key="1">
    <source>
        <dbReference type="Pfam" id="PF07561"/>
    </source>
</evidence>
<feature type="domain" description="DUF1540" evidence="1">
    <location>
        <begin position="38"/>
        <end position="69"/>
    </location>
</feature>
<protein>
    <submittedName>
        <fullName evidence="2">Uncharacterized protein DUF1540</fullName>
    </submittedName>
</protein>
<dbReference type="Proteomes" id="UP000232453">
    <property type="component" value="Unassembled WGS sequence"/>
</dbReference>
<sequence length="121" mass="12480">MRRSALPVRRASVAWRAPGDPDTVGAMTTAQDMPQVQQCSATSCSYNSDSSCGAGAITISGDHAHCGTFVEISFRGGSGNGLVGACHRSDCRFNEKLECTASSVNIGAGADAADCLTYEAK</sequence>
<accession>A0AA44US73</accession>
<reference evidence="2 3" key="1">
    <citation type="submission" date="2017-11" db="EMBL/GenBank/DDBJ databases">
        <title>Sequencing the genomes of 1000 actinobacteria strains.</title>
        <authorList>
            <person name="Klenk H.-P."/>
        </authorList>
    </citation>
    <scope>NUCLEOTIDE SEQUENCE [LARGE SCALE GENOMIC DNA]</scope>
    <source>
        <strain evidence="2 3">DSM 44104</strain>
    </source>
</reference>
<comment type="caution">
    <text evidence="2">The sequence shown here is derived from an EMBL/GenBank/DDBJ whole genome shotgun (WGS) entry which is preliminary data.</text>
</comment>
<gene>
    <name evidence="2" type="ORF">ATL51_3977</name>
</gene>
<dbReference type="InterPro" id="IPR011437">
    <property type="entry name" value="DUF1540"/>
</dbReference>
<feature type="domain" description="DUF1540" evidence="1">
    <location>
        <begin position="86"/>
        <end position="117"/>
    </location>
</feature>
<dbReference type="Pfam" id="PF07561">
    <property type="entry name" value="DUF1540"/>
    <property type="match status" value="2"/>
</dbReference>
<dbReference type="AlphaFoldDB" id="A0AA44US73"/>
<proteinExistence type="predicted"/>
<evidence type="ECO:0000313" key="2">
    <source>
        <dbReference type="EMBL" id="PKB32255.1"/>
    </source>
</evidence>